<accession>A0A426Y0A4</accession>
<organism evidence="1 2">
    <name type="scientific">Ensete ventricosum</name>
    <name type="common">Abyssinian banana</name>
    <name type="synonym">Musa ensete</name>
    <dbReference type="NCBI Taxonomy" id="4639"/>
    <lineage>
        <taxon>Eukaryota</taxon>
        <taxon>Viridiplantae</taxon>
        <taxon>Streptophyta</taxon>
        <taxon>Embryophyta</taxon>
        <taxon>Tracheophyta</taxon>
        <taxon>Spermatophyta</taxon>
        <taxon>Magnoliopsida</taxon>
        <taxon>Liliopsida</taxon>
        <taxon>Zingiberales</taxon>
        <taxon>Musaceae</taxon>
        <taxon>Ensete</taxon>
    </lineage>
</organism>
<dbReference type="Proteomes" id="UP000287651">
    <property type="component" value="Unassembled WGS sequence"/>
</dbReference>
<gene>
    <name evidence="1" type="ORF">B296_00054558</name>
</gene>
<comment type="caution">
    <text evidence="1">The sequence shown here is derived from an EMBL/GenBank/DDBJ whole genome shotgun (WGS) entry which is preliminary data.</text>
</comment>
<sequence length="109" mass="12289">MFFFRVESLVVSPDGHRLHTAISTSFRRGRYLITSSPSLRQATLLSVPFRSHCPPHTRRSGGLCFCLEKRRIPPSPHLPECCLFPANPPLGMYAWNFRLIPISGLGTKP</sequence>
<proteinExistence type="predicted"/>
<reference evidence="1 2" key="1">
    <citation type="journal article" date="2014" name="Agronomy (Basel)">
        <title>A Draft Genome Sequence for Ensete ventricosum, the Drought-Tolerant Tree Against Hunger.</title>
        <authorList>
            <person name="Harrison J."/>
            <person name="Moore K.A."/>
            <person name="Paszkiewicz K."/>
            <person name="Jones T."/>
            <person name="Grant M."/>
            <person name="Ambacheew D."/>
            <person name="Muzemil S."/>
            <person name="Studholme D.J."/>
        </authorList>
    </citation>
    <scope>NUCLEOTIDE SEQUENCE [LARGE SCALE GENOMIC DNA]</scope>
</reference>
<evidence type="ECO:0000313" key="1">
    <source>
        <dbReference type="EMBL" id="RRT45144.1"/>
    </source>
</evidence>
<protein>
    <submittedName>
        <fullName evidence="1">Uncharacterized protein</fullName>
    </submittedName>
</protein>
<dbReference type="EMBL" id="AMZH03016028">
    <property type="protein sequence ID" value="RRT45144.1"/>
    <property type="molecule type" value="Genomic_DNA"/>
</dbReference>
<evidence type="ECO:0000313" key="2">
    <source>
        <dbReference type="Proteomes" id="UP000287651"/>
    </source>
</evidence>
<dbReference type="AlphaFoldDB" id="A0A426Y0A4"/>
<name>A0A426Y0A4_ENSVE</name>